<dbReference type="InterPro" id="IPR027417">
    <property type="entry name" value="P-loop_NTPase"/>
</dbReference>
<feature type="compositionally biased region" description="Low complexity" evidence="3">
    <location>
        <begin position="14"/>
        <end position="41"/>
    </location>
</feature>
<feature type="domain" description="GED" evidence="4">
    <location>
        <begin position="728"/>
        <end position="821"/>
    </location>
</feature>
<dbReference type="GO" id="GO:0005525">
    <property type="term" value="F:GTP binding"/>
    <property type="evidence" value="ECO:0007669"/>
    <property type="project" value="InterPro"/>
</dbReference>
<dbReference type="PROSITE" id="PS51718">
    <property type="entry name" value="G_DYNAMIN_2"/>
    <property type="match status" value="1"/>
</dbReference>
<keyword evidence="1" id="KW-0547">Nucleotide-binding</keyword>
<dbReference type="SMART" id="SM00302">
    <property type="entry name" value="GED"/>
    <property type="match status" value="1"/>
</dbReference>
<dbReference type="GO" id="GO:0048312">
    <property type="term" value="P:intracellular distribution of mitochondria"/>
    <property type="evidence" value="ECO:0007669"/>
    <property type="project" value="TreeGrafter"/>
</dbReference>
<feature type="region of interest" description="Disordered" evidence="3">
    <location>
        <begin position="1"/>
        <end position="53"/>
    </location>
</feature>
<feature type="region of interest" description="Disordered" evidence="3">
    <location>
        <begin position="465"/>
        <end position="484"/>
    </location>
</feature>
<dbReference type="PANTHER" id="PTHR11566">
    <property type="entry name" value="DYNAMIN"/>
    <property type="match status" value="1"/>
</dbReference>
<dbReference type="InterPro" id="IPR022812">
    <property type="entry name" value="Dynamin"/>
</dbReference>
<dbReference type="STRING" id="1314778.A0A5C3PGX3"/>
<dbReference type="GO" id="GO:0003924">
    <property type="term" value="F:GTPase activity"/>
    <property type="evidence" value="ECO:0007669"/>
    <property type="project" value="InterPro"/>
</dbReference>
<dbReference type="Pfam" id="PF02212">
    <property type="entry name" value="GED"/>
    <property type="match status" value="1"/>
</dbReference>
<keyword evidence="2" id="KW-0342">GTP-binding</keyword>
<reference evidence="6 7" key="1">
    <citation type="journal article" date="2019" name="Nat. Ecol. Evol.">
        <title>Megaphylogeny resolves global patterns of mushroom evolution.</title>
        <authorList>
            <person name="Varga T."/>
            <person name="Krizsan K."/>
            <person name="Foldi C."/>
            <person name="Dima B."/>
            <person name="Sanchez-Garcia M."/>
            <person name="Sanchez-Ramirez S."/>
            <person name="Szollosi G.J."/>
            <person name="Szarkandi J.G."/>
            <person name="Papp V."/>
            <person name="Albert L."/>
            <person name="Andreopoulos W."/>
            <person name="Angelini C."/>
            <person name="Antonin V."/>
            <person name="Barry K.W."/>
            <person name="Bougher N.L."/>
            <person name="Buchanan P."/>
            <person name="Buyck B."/>
            <person name="Bense V."/>
            <person name="Catcheside P."/>
            <person name="Chovatia M."/>
            <person name="Cooper J."/>
            <person name="Damon W."/>
            <person name="Desjardin D."/>
            <person name="Finy P."/>
            <person name="Geml J."/>
            <person name="Haridas S."/>
            <person name="Hughes K."/>
            <person name="Justo A."/>
            <person name="Karasinski D."/>
            <person name="Kautmanova I."/>
            <person name="Kiss B."/>
            <person name="Kocsube S."/>
            <person name="Kotiranta H."/>
            <person name="LaButti K.M."/>
            <person name="Lechner B.E."/>
            <person name="Liimatainen K."/>
            <person name="Lipzen A."/>
            <person name="Lukacs Z."/>
            <person name="Mihaltcheva S."/>
            <person name="Morgado L.N."/>
            <person name="Niskanen T."/>
            <person name="Noordeloos M.E."/>
            <person name="Ohm R.A."/>
            <person name="Ortiz-Santana B."/>
            <person name="Ovrebo C."/>
            <person name="Racz N."/>
            <person name="Riley R."/>
            <person name="Savchenko A."/>
            <person name="Shiryaev A."/>
            <person name="Soop K."/>
            <person name="Spirin V."/>
            <person name="Szebenyi C."/>
            <person name="Tomsovsky M."/>
            <person name="Tulloss R.E."/>
            <person name="Uehling J."/>
            <person name="Grigoriev I.V."/>
            <person name="Vagvolgyi C."/>
            <person name="Papp T."/>
            <person name="Martin F.M."/>
            <person name="Miettinen O."/>
            <person name="Hibbett D.S."/>
            <person name="Nagy L.G."/>
        </authorList>
    </citation>
    <scope>NUCLEOTIDE SEQUENCE [LARGE SCALE GENOMIC DNA]</scope>
    <source>
        <strain evidence="6 7">HHB13444</strain>
    </source>
</reference>
<evidence type="ECO:0000256" key="2">
    <source>
        <dbReference type="ARBA" id="ARBA00023134"/>
    </source>
</evidence>
<organism evidence="6 7">
    <name type="scientific">Polyporus arcularius HHB13444</name>
    <dbReference type="NCBI Taxonomy" id="1314778"/>
    <lineage>
        <taxon>Eukaryota</taxon>
        <taxon>Fungi</taxon>
        <taxon>Dikarya</taxon>
        <taxon>Basidiomycota</taxon>
        <taxon>Agaricomycotina</taxon>
        <taxon>Agaricomycetes</taxon>
        <taxon>Polyporales</taxon>
        <taxon>Polyporaceae</taxon>
        <taxon>Polyporus</taxon>
    </lineage>
</organism>
<dbReference type="AlphaFoldDB" id="A0A5C3PGX3"/>
<evidence type="ECO:0000259" key="5">
    <source>
        <dbReference type="PROSITE" id="PS51718"/>
    </source>
</evidence>
<dbReference type="InterPro" id="IPR045063">
    <property type="entry name" value="Dynamin_N"/>
</dbReference>
<evidence type="ECO:0008006" key="8">
    <source>
        <dbReference type="Google" id="ProtNLM"/>
    </source>
</evidence>
<feature type="compositionally biased region" description="Acidic residues" evidence="3">
    <location>
        <begin position="467"/>
        <end position="482"/>
    </location>
</feature>
<dbReference type="EMBL" id="ML211136">
    <property type="protein sequence ID" value="TFK87848.1"/>
    <property type="molecule type" value="Genomic_DNA"/>
</dbReference>
<dbReference type="InterPro" id="IPR001401">
    <property type="entry name" value="Dynamin_GTPase"/>
</dbReference>
<dbReference type="GO" id="GO:0000266">
    <property type="term" value="P:mitochondrial fission"/>
    <property type="evidence" value="ECO:0007669"/>
    <property type="project" value="TreeGrafter"/>
</dbReference>
<dbReference type="InterPro" id="IPR003130">
    <property type="entry name" value="GED"/>
</dbReference>
<dbReference type="SUPFAM" id="SSF52540">
    <property type="entry name" value="P-loop containing nucleoside triphosphate hydrolases"/>
    <property type="match status" value="1"/>
</dbReference>
<dbReference type="InterPro" id="IPR030381">
    <property type="entry name" value="G_DYNAMIN_dom"/>
</dbReference>
<dbReference type="InterPro" id="IPR020850">
    <property type="entry name" value="GED_dom"/>
</dbReference>
<feature type="region of interest" description="Disordered" evidence="3">
    <location>
        <begin position="650"/>
        <end position="680"/>
    </location>
</feature>
<dbReference type="InterPro" id="IPR000375">
    <property type="entry name" value="Dynamin_stalk"/>
</dbReference>
<dbReference type="Gene3D" id="1.20.120.1240">
    <property type="entry name" value="Dynamin, middle domain"/>
    <property type="match status" value="1"/>
</dbReference>
<dbReference type="Pfam" id="PF00350">
    <property type="entry name" value="Dynamin_N"/>
    <property type="match status" value="1"/>
</dbReference>
<dbReference type="Proteomes" id="UP000308197">
    <property type="component" value="Unassembled WGS sequence"/>
</dbReference>
<evidence type="ECO:0000256" key="3">
    <source>
        <dbReference type="SAM" id="MobiDB-lite"/>
    </source>
</evidence>
<sequence length="821" mass="92697">MSGTFNMFRRNRKTSANAGGSSSASSTGFPDVLPDPLPGGDQTADQPGALGGSEYAGRRRELLALARSLNRLGADGLLDIPRIVVIGKQSAGKSSLVEAVTWIKVPRDAGTCTRCPMECNISTDARQWSCTVSLRREGPSHEELFSPELRNKNEVELWIRRAQAAVLCPHLPGDTFKTICREDIKALTDTESGPEVLPFTKSKVVINIYDPEGTDLSFVDLPGLIENDRTDVIKLVDDLTLEYISHSSTIILVTAPADDEMENQKAMRFAREMDPEGKRTICVVTKADMVDSGSSSKRKLWQDIFEGKGDKHRLALGYYAVRLPKDDERERNITAQELQRIANQVFKDVSPWKDVGGRDRDRLGVHSLVRDLSRLLMKLLDDALPRLHEQTNKLLQLCLLQLSELPELLSDGTAEVVQRISEFSTDMQAVVYGRSEDKSFVHHSRDAYRALRWAIRRTAPDFRPFEDPGEYADPGEPDCQNDDDAHADRMDRKYAIDTDDMLRRRTVALAKSGDDVIGLSDVRDVIKRCTGWEILPYVPYEANVQLIKTFVKRWSDPSQNCFERVRCIVDEVLGEKVNQHFGRFPLLKQGIAVILRHQLDEHVTRSARKLAEVLRGEEPPYWTQNAHHLGTTLEQWLTYYRSVRNGRAAYEVPEPSSEPSSEADITPPPTRKSKGRAFPATPAPSIDYVSEAVRALRAMPAYRNVISSDLPRLLHPGNLRDEVDFDDELRVMAGVRSYFQVAYKRITDVVPNTIQRDLVEDFVSALQGHILEKLEIGSADATQRLQKLLAEDPSIAQTRVDLQDRRRKLEEIRRHLENFRL</sequence>
<dbReference type="GO" id="GO:0008017">
    <property type="term" value="F:microtubule binding"/>
    <property type="evidence" value="ECO:0007669"/>
    <property type="project" value="TreeGrafter"/>
</dbReference>
<dbReference type="SMART" id="SM00053">
    <property type="entry name" value="DYNc"/>
    <property type="match status" value="1"/>
</dbReference>
<proteinExistence type="predicted"/>
<dbReference type="InParanoid" id="A0A5C3PGX3"/>
<dbReference type="GO" id="GO:0005739">
    <property type="term" value="C:mitochondrion"/>
    <property type="evidence" value="ECO:0007669"/>
    <property type="project" value="TreeGrafter"/>
</dbReference>
<dbReference type="Gene3D" id="3.40.50.300">
    <property type="entry name" value="P-loop containing nucleotide triphosphate hydrolases"/>
    <property type="match status" value="1"/>
</dbReference>
<dbReference type="PROSITE" id="PS51388">
    <property type="entry name" value="GED"/>
    <property type="match status" value="1"/>
</dbReference>
<protein>
    <recommendedName>
        <fullName evidence="8">P-loop containing nucleoside triphosphate hydrolase protein</fullName>
    </recommendedName>
</protein>
<feature type="compositionally biased region" description="Low complexity" evidence="3">
    <location>
        <begin position="653"/>
        <end position="662"/>
    </location>
</feature>
<accession>A0A5C3PGX3</accession>
<evidence type="ECO:0000313" key="6">
    <source>
        <dbReference type="EMBL" id="TFK87848.1"/>
    </source>
</evidence>
<feature type="domain" description="Dynamin-type G" evidence="5">
    <location>
        <begin position="77"/>
        <end position="385"/>
    </location>
</feature>
<dbReference type="Pfam" id="PF01031">
    <property type="entry name" value="Dynamin_M"/>
    <property type="match status" value="2"/>
</dbReference>
<dbReference type="PRINTS" id="PR00195">
    <property type="entry name" value="DYNAMIN"/>
</dbReference>
<name>A0A5C3PGX3_9APHY</name>
<dbReference type="CDD" id="cd08771">
    <property type="entry name" value="DLP_1"/>
    <property type="match status" value="1"/>
</dbReference>
<gene>
    <name evidence="6" type="ORF">K466DRAFT_586032</name>
</gene>
<dbReference type="PANTHER" id="PTHR11566:SF21">
    <property type="entry name" value="DYNAMIN RELATED PROTEIN 1, ISOFORM A"/>
    <property type="match status" value="1"/>
</dbReference>
<dbReference type="GO" id="GO:0006897">
    <property type="term" value="P:endocytosis"/>
    <property type="evidence" value="ECO:0007669"/>
    <property type="project" value="TreeGrafter"/>
</dbReference>
<dbReference type="GO" id="GO:0016020">
    <property type="term" value="C:membrane"/>
    <property type="evidence" value="ECO:0007669"/>
    <property type="project" value="TreeGrafter"/>
</dbReference>
<evidence type="ECO:0000256" key="1">
    <source>
        <dbReference type="ARBA" id="ARBA00022741"/>
    </source>
</evidence>
<keyword evidence="7" id="KW-1185">Reference proteome</keyword>
<dbReference type="GO" id="GO:0005874">
    <property type="term" value="C:microtubule"/>
    <property type="evidence" value="ECO:0007669"/>
    <property type="project" value="TreeGrafter"/>
</dbReference>
<dbReference type="GO" id="GO:0016559">
    <property type="term" value="P:peroxisome fission"/>
    <property type="evidence" value="ECO:0007669"/>
    <property type="project" value="TreeGrafter"/>
</dbReference>
<evidence type="ECO:0000313" key="7">
    <source>
        <dbReference type="Proteomes" id="UP000308197"/>
    </source>
</evidence>
<evidence type="ECO:0000259" key="4">
    <source>
        <dbReference type="PROSITE" id="PS51388"/>
    </source>
</evidence>